<evidence type="ECO:0000256" key="1">
    <source>
        <dbReference type="ARBA" id="ARBA00004651"/>
    </source>
</evidence>
<evidence type="ECO:0000256" key="6">
    <source>
        <dbReference type="ARBA" id="ARBA00022989"/>
    </source>
</evidence>
<evidence type="ECO:0000256" key="9">
    <source>
        <dbReference type="ARBA" id="ARBA00023224"/>
    </source>
</evidence>
<feature type="transmembrane region" description="Helical" evidence="10">
    <location>
        <begin position="285"/>
        <end position="312"/>
    </location>
</feature>
<keyword evidence="8 10" id="KW-0675">Receptor</keyword>
<accession>A0ABN7B4U0</accession>
<name>A0ABN7B4U0_9HEMI</name>
<feature type="transmembrane region" description="Helical" evidence="10">
    <location>
        <begin position="40"/>
        <end position="65"/>
    </location>
</feature>
<keyword evidence="12" id="KW-1185">Reference proteome</keyword>
<dbReference type="PANTHER" id="PTHR21137">
    <property type="entry name" value="ODORANT RECEPTOR"/>
    <property type="match status" value="1"/>
</dbReference>
<feature type="transmembrane region" description="Helical" evidence="10">
    <location>
        <begin position="203"/>
        <end position="224"/>
    </location>
</feature>
<evidence type="ECO:0000256" key="3">
    <source>
        <dbReference type="ARBA" id="ARBA00022606"/>
    </source>
</evidence>
<evidence type="ECO:0000256" key="5">
    <source>
        <dbReference type="ARBA" id="ARBA00022725"/>
    </source>
</evidence>
<evidence type="ECO:0000256" key="10">
    <source>
        <dbReference type="RuleBase" id="RU351113"/>
    </source>
</evidence>
<keyword evidence="6 10" id="KW-1133">Transmembrane helix</keyword>
<evidence type="ECO:0000256" key="7">
    <source>
        <dbReference type="ARBA" id="ARBA00023136"/>
    </source>
</evidence>
<keyword evidence="4 10" id="KW-0812">Transmembrane</keyword>
<gene>
    <name evidence="11" type="ORF">NTJ_11457</name>
</gene>
<dbReference type="Pfam" id="PF02949">
    <property type="entry name" value="7tm_6"/>
    <property type="match status" value="1"/>
</dbReference>
<comment type="subcellular location">
    <subcellularLocation>
        <location evidence="1 10">Cell membrane</location>
        <topology evidence="1 10">Multi-pass membrane protein</topology>
    </subcellularLocation>
</comment>
<evidence type="ECO:0000313" key="12">
    <source>
        <dbReference type="Proteomes" id="UP001307889"/>
    </source>
</evidence>
<dbReference type="PANTHER" id="PTHR21137:SF35">
    <property type="entry name" value="ODORANT RECEPTOR 19A-RELATED"/>
    <property type="match status" value="1"/>
</dbReference>
<evidence type="ECO:0000256" key="8">
    <source>
        <dbReference type="ARBA" id="ARBA00023170"/>
    </source>
</evidence>
<keyword evidence="7 10" id="KW-0472">Membrane</keyword>
<dbReference type="Proteomes" id="UP001307889">
    <property type="component" value="Chromosome 9"/>
</dbReference>
<evidence type="ECO:0000256" key="2">
    <source>
        <dbReference type="ARBA" id="ARBA00022475"/>
    </source>
</evidence>
<organism evidence="11 12">
    <name type="scientific">Nesidiocoris tenuis</name>
    <dbReference type="NCBI Taxonomy" id="355587"/>
    <lineage>
        <taxon>Eukaryota</taxon>
        <taxon>Metazoa</taxon>
        <taxon>Ecdysozoa</taxon>
        <taxon>Arthropoda</taxon>
        <taxon>Hexapoda</taxon>
        <taxon>Insecta</taxon>
        <taxon>Pterygota</taxon>
        <taxon>Neoptera</taxon>
        <taxon>Paraneoptera</taxon>
        <taxon>Hemiptera</taxon>
        <taxon>Heteroptera</taxon>
        <taxon>Panheteroptera</taxon>
        <taxon>Cimicomorpha</taxon>
        <taxon>Miridae</taxon>
        <taxon>Dicyphina</taxon>
        <taxon>Nesidiocoris</taxon>
    </lineage>
</organism>
<protein>
    <recommendedName>
        <fullName evidence="10">Odorant receptor</fullName>
    </recommendedName>
</protein>
<reference evidence="11 12" key="1">
    <citation type="submission" date="2023-09" db="EMBL/GenBank/DDBJ databases">
        <title>Nesidiocoris tenuis whole genome shotgun sequence.</title>
        <authorList>
            <person name="Shibata T."/>
            <person name="Shimoda M."/>
            <person name="Kobayashi T."/>
            <person name="Uehara T."/>
        </authorList>
    </citation>
    <scope>NUCLEOTIDE SEQUENCE [LARGE SCALE GENOMIC DNA]</scope>
    <source>
        <strain evidence="11 12">Japan</strain>
    </source>
</reference>
<keyword evidence="5 10" id="KW-0552">Olfaction</keyword>
<feature type="transmembrane region" description="Helical" evidence="10">
    <location>
        <begin position="136"/>
        <end position="157"/>
    </location>
</feature>
<keyword evidence="9 10" id="KW-0807">Transducer</keyword>
<dbReference type="EMBL" id="AP028917">
    <property type="protein sequence ID" value="BES98642.1"/>
    <property type="molecule type" value="Genomic_DNA"/>
</dbReference>
<keyword evidence="3 10" id="KW-0716">Sensory transduction</keyword>
<evidence type="ECO:0000256" key="4">
    <source>
        <dbReference type="ARBA" id="ARBA00022692"/>
    </source>
</evidence>
<keyword evidence="2" id="KW-1003">Cell membrane</keyword>
<feature type="transmembrane region" description="Helical" evidence="10">
    <location>
        <begin position="71"/>
        <end position="96"/>
    </location>
</feature>
<comment type="similarity">
    <text evidence="10">Belongs to the insect chemoreceptor superfamily. Heteromeric odorant receptor channel (TC 1.A.69) family.</text>
</comment>
<comment type="caution">
    <text evidence="10">Lacks conserved residue(s) required for the propagation of feature annotation.</text>
</comment>
<proteinExistence type="inferred from homology"/>
<dbReference type="InterPro" id="IPR004117">
    <property type="entry name" value="7tm6_olfct_rcpt"/>
</dbReference>
<sequence length="423" mass="47459">MSPLHDSELVEGLTVGYIKVAGFWTIVNDYRAGGRKNAVFTVYMALSCILYGPLAVFSTIGMFHVEANIQGISLCILHPMSLVQAFVKIAVFWLGLETQARLFDVLKSDFLENVPENERKATGEILRKRASKTTRIVKLVIGVNVFMILWWIVLPILRSEFFRFTLGVTFLGVPKTQNSISEIWLPVDSSASPWTEIVYCYEAGVAIFGTTVITLLESLIVQLFSMLTANMEALAYLLNRLNFSNFAAQNPGKGRDEVIRRMRQQMRCYILEHQKLMKAGEDLKTLYSALISVQLATGLIILTISIFNFFLGSDDGDLIEASKFILYLLSAVIEVTLYCNCGDALEEMSENLGLAAYSSEWYFMDPKSRRSILMMIVRSRKPVLLKSAGIWPVNLTTLKALLQVAYSTSMLLYRVSHGEKGLA</sequence>
<evidence type="ECO:0000313" key="11">
    <source>
        <dbReference type="EMBL" id="BES98642.1"/>
    </source>
</evidence>